<accession>A0AAD3NFI1</accession>
<name>A0AAD3NFI1_LATJO</name>
<evidence type="ECO:0000313" key="1">
    <source>
        <dbReference type="EMBL" id="GLD70927.1"/>
    </source>
</evidence>
<gene>
    <name evidence="1" type="ORF">AKAME5_002224600</name>
</gene>
<proteinExistence type="predicted"/>
<keyword evidence="2" id="KW-1185">Reference proteome</keyword>
<sequence>MLLKKNCGGKTRTIKIRNLTGSRPPPRYTYDPSIFAFRSLSTVPPLQSPDPVRRSSLLIRKSIHRQIIPPTPPPPSSFPDGCFRVASAATPRNDC</sequence>
<reference evidence="1" key="1">
    <citation type="submission" date="2022-08" db="EMBL/GenBank/DDBJ databases">
        <title>Genome sequencing of akame (Lates japonicus).</title>
        <authorList>
            <person name="Hashiguchi Y."/>
            <person name="Takahashi H."/>
        </authorList>
    </citation>
    <scope>NUCLEOTIDE SEQUENCE</scope>
    <source>
        <strain evidence="1">Kochi</strain>
    </source>
</reference>
<dbReference type="AlphaFoldDB" id="A0AAD3NFI1"/>
<protein>
    <submittedName>
        <fullName evidence="1">Uncharacterized protein</fullName>
    </submittedName>
</protein>
<dbReference type="PANTHER" id="PTHR41142">
    <property type="entry name" value="SI:DKEY-16J16.4"/>
    <property type="match status" value="1"/>
</dbReference>
<comment type="caution">
    <text evidence="1">The sequence shown here is derived from an EMBL/GenBank/DDBJ whole genome shotgun (WGS) entry which is preliminary data.</text>
</comment>
<evidence type="ECO:0000313" key="2">
    <source>
        <dbReference type="Proteomes" id="UP001279410"/>
    </source>
</evidence>
<dbReference type="EMBL" id="BRZM01000464">
    <property type="protein sequence ID" value="GLD70927.1"/>
    <property type="molecule type" value="Genomic_DNA"/>
</dbReference>
<dbReference type="PANTHER" id="PTHR41142:SF1">
    <property type="entry name" value="SI:DKEY-16J16.4"/>
    <property type="match status" value="1"/>
</dbReference>
<organism evidence="1 2">
    <name type="scientific">Lates japonicus</name>
    <name type="common">Japanese lates</name>
    <dbReference type="NCBI Taxonomy" id="270547"/>
    <lineage>
        <taxon>Eukaryota</taxon>
        <taxon>Metazoa</taxon>
        <taxon>Chordata</taxon>
        <taxon>Craniata</taxon>
        <taxon>Vertebrata</taxon>
        <taxon>Euteleostomi</taxon>
        <taxon>Actinopterygii</taxon>
        <taxon>Neopterygii</taxon>
        <taxon>Teleostei</taxon>
        <taxon>Neoteleostei</taxon>
        <taxon>Acanthomorphata</taxon>
        <taxon>Carangaria</taxon>
        <taxon>Carangaria incertae sedis</taxon>
        <taxon>Centropomidae</taxon>
        <taxon>Lates</taxon>
    </lineage>
</organism>
<dbReference type="Proteomes" id="UP001279410">
    <property type="component" value="Unassembled WGS sequence"/>
</dbReference>